<dbReference type="EMBL" id="JASPKY010000012">
    <property type="protein sequence ID" value="KAK9753576.1"/>
    <property type="molecule type" value="Genomic_DNA"/>
</dbReference>
<evidence type="ECO:0000313" key="2">
    <source>
        <dbReference type="Proteomes" id="UP001458880"/>
    </source>
</evidence>
<accession>A0AAW1N4G5</accession>
<protein>
    <submittedName>
        <fullName evidence="1">Uncharacterized protein</fullName>
    </submittedName>
</protein>
<name>A0AAW1N4G5_POPJA</name>
<sequence length="129" mass="14916">MCHQCLIFYSLDKNAKQVPPNIMRHKTIAAIISICNSLYSTFGSYIYDVTSGGTFLSWQFCRPNEIPPSLDRLDFACLSPARYVLQGGNMRSRKFFACLMPISRAKGKRICRSRRWRPPFARFTAVFEY</sequence>
<dbReference type="Proteomes" id="UP001458880">
    <property type="component" value="Unassembled WGS sequence"/>
</dbReference>
<keyword evidence="2" id="KW-1185">Reference proteome</keyword>
<reference evidence="1 2" key="1">
    <citation type="journal article" date="2024" name="BMC Genomics">
        <title>De novo assembly and annotation of Popillia japonica's genome with initial clues to its potential as an invasive pest.</title>
        <authorList>
            <person name="Cucini C."/>
            <person name="Boschi S."/>
            <person name="Funari R."/>
            <person name="Cardaioli E."/>
            <person name="Iannotti N."/>
            <person name="Marturano G."/>
            <person name="Paoli F."/>
            <person name="Bruttini M."/>
            <person name="Carapelli A."/>
            <person name="Frati F."/>
            <person name="Nardi F."/>
        </authorList>
    </citation>
    <scope>NUCLEOTIDE SEQUENCE [LARGE SCALE GENOMIC DNA]</scope>
    <source>
        <strain evidence="1">DMR45628</strain>
    </source>
</reference>
<proteinExistence type="predicted"/>
<organism evidence="1 2">
    <name type="scientific">Popillia japonica</name>
    <name type="common">Japanese beetle</name>
    <dbReference type="NCBI Taxonomy" id="7064"/>
    <lineage>
        <taxon>Eukaryota</taxon>
        <taxon>Metazoa</taxon>
        <taxon>Ecdysozoa</taxon>
        <taxon>Arthropoda</taxon>
        <taxon>Hexapoda</taxon>
        <taxon>Insecta</taxon>
        <taxon>Pterygota</taxon>
        <taxon>Neoptera</taxon>
        <taxon>Endopterygota</taxon>
        <taxon>Coleoptera</taxon>
        <taxon>Polyphaga</taxon>
        <taxon>Scarabaeiformia</taxon>
        <taxon>Scarabaeidae</taxon>
        <taxon>Rutelinae</taxon>
        <taxon>Popillia</taxon>
    </lineage>
</organism>
<comment type="caution">
    <text evidence="1">The sequence shown here is derived from an EMBL/GenBank/DDBJ whole genome shotgun (WGS) entry which is preliminary data.</text>
</comment>
<gene>
    <name evidence="1" type="ORF">QE152_g1963</name>
</gene>
<evidence type="ECO:0000313" key="1">
    <source>
        <dbReference type="EMBL" id="KAK9753576.1"/>
    </source>
</evidence>
<dbReference type="AlphaFoldDB" id="A0AAW1N4G5"/>